<dbReference type="Gene3D" id="1.20.1260.10">
    <property type="match status" value="1"/>
</dbReference>
<dbReference type="SUPFAM" id="SSF47240">
    <property type="entry name" value="Ferritin-like"/>
    <property type="match status" value="1"/>
</dbReference>
<feature type="region of interest" description="Disordered" evidence="1">
    <location>
        <begin position="44"/>
        <end position="74"/>
    </location>
</feature>
<proteinExistence type="predicted"/>
<dbReference type="InterPro" id="IPR019243">
    <property type="entry name" value="DUF2202"/>
</dbReference>
<evidence type="ECO:0000313" key="3">
    <source>
        <dbReference type="EMBL" id="MDN4471393.1"/>
    </source>
</evidence>
<organism evidence="3 4">
    <name type="scientific">Demequina zhanjiangensis</name>
    <dbReference type="NCBI Taxonomy" id="3051659"/>
    <lineage>
        <taxon>Bacteria</taxon>
        <taxon>Bacillati</taxon>
        <taxon>Actinomycetota</taxon>
        <taxon>Actinomycetes</taxon>
        <taxon>Micrococcales</taxon>
        <taxon>Demequinaceae</taxon>
        <taxon>Demequina</taxon>
    </lineage>
</organism>
<feature type="compositionally biased region" description="Basic and acidic residues" evidence="1">
    <location>
        <begin position="44"/>
        <end position="53"/>
    </location>
</feature>
<accession>A0ABT8FX85</accession>
<dbReference type="EMBL" id="JAUHPV010000001">
    <property type="protein sequence ID" value="MDN4471393.1"/>
    <property type="molecule type" value="Genomic_DNA"/>
</dbReference>
<dbReference type="Pfam" id="PF09968">
    <property type="entry name" value="DUF2202"/>
    <property type="match status" value="1"/>
</dbReference>
<evidence type="ECO:0000256" key="1">
    <source>
        <dbReference type="SAM" id="MobiDB-lite"/>
    </source>
</evidence>
<evidence type="ECO:0000313" key="4">
    <source>
        <dbReference type="Proteomes" id="UP001172738"/>
    </source>
</evidence>
<keyword evidence="4" id="KW-1185">Reference proteome</keyword>
<name>A0ABT8FX85_9MICO</name>
<dbReference type="InterPro" id="IPR012347">
    <property type="entry name" value="Ferritin-like"/>
</dbReference>
<sequence length="273" mass="28961">MRNRTIGAVLGGIGLVLVPAAAFGIDAMSASEAGQGDTDRLTLADQTRDRDQDCDGTCDGDGDGDGYRGRGGMMSRPGDGTAALDLVDGDLSDEDAEALAFMVEEEKLAHDLYVAFGDEWDLRVFDMIASAEAHHQEAVASLLDAYGLDDPTEGNDVGEFDDDGLQDLYDTLLAQGLGSEVEALTVGALVEETDIADLRERATDEESIDLLFSRLETASANHLDAFVVNLDRLDVAYEPEVLTDDDLADLADGTRGGGRMGGHHRAGDCLQDS</sequence>
<evidence type="ECO:0000259" key="2">
    <source>
        <dbReference type="Pfam" id="PF09968"/>
    </source>
</evidence>
<protein>
    <submittedName>
        <fullName evidence="3">DUF2202 domain-containing protein</fullName>
    </submittedName>
</protein>
<feature type="domain" description="DUF2202" evidence="2">
    <location>
        <begin position="95"/>
        <end position="247"/>
    </location>
</feature>
<reference evidence="3" key="1">
    <citation type="submission" date="2023-06" db="EMBL/GenBank/DDBJ databases">
        <title>SYSU T00b26.</title>
        <authorList>
            <person name="Gao L."/>
            <person name="Fang B.-Z."/>
            <person name="Li W.-J."/>
        </authorList>
    </citation>
    <scope>NUCLEOTIDE SEQUENCE</scope>
    <source>
        <strain evidence="3">SYSU T00b26</strain>
    </source>
</reference>
<comment type="caution">
    <text evidence="3">The sequence shown here is derived from an EMBL/GenBank/DDBJ whole genome shotgun (WGS) entry which is preliminary data.</text>
</comment>
<dbReference type="Proteomes" id="UP001172738">
    <property type="component" value="Unassembled WGS sequence"/>
</dbReference>
<feature type="compositionally biased region" description="Acidic residues" evidence="1">
    <location>
        <begin position="54"/>
        <end position="64"/>
    </location>
</feature>
<dbReference type="RefSeq" id="WP_301124978.1">
    <property type="nucleotide sequence ID" value="NZ_JAUHPV010000001.1"/>
</dbReference>
<dbReference type="InterPro" id="IPR009078">
    <property type="entry name" value="Ferritin-like_SF"/>
</dbReference>
<dbReference type="CDD" id="cd01048">
    <property type="entry name" value="Ferritin_like_AB2"/>
    <property type="match status" value="1"/>
</dbReference>
<gene>
    <name evidence="3" type="ORF">QQX04_00115</name>
</gene>